<keyword evidence="2" id="KW-0808">Transferase</keyword>
<dbReference type="PANTHER" id="PTHR11584">
    <property type="entry name" value="SERINE/THREONINE PROTEIN KINASE"/>
    <property type="match status" value="1"/>
</dbReference>
<evidence type="ECO:0000313" key="8">
    <source>
        <dbReference type="WBParaSite" id="PSAMB.scaffold634size45022.g7518.t1"/>
    </source>
</evidence>
<evidence type="ECO:0000256" key="2">
    <source>
        <dbReference type="ARBA" id="ARBA00022679"/>
    </source>
</evidence>
<accession>A0A914X4T6</accession>
<dbReference type="Pfam" id="PF00069">
    <property type="entry name" value="Pkinase"/>
    <property type="match status" value="1"/>
</dbReference>
<reference evidence="8" key="1">
    <citation type="submission" date="2022-11" db="UniProtKB">
        <authorList>
            <consortium name="WormBaseParasite"/>
        </authorList>
    </citation>
    <scope>IDENTIFICATION</scope>
</reference>
<dbReference type="PROSITE" id="PS50011">
    <property type="entry name" value="PROTEIN_KINASE_DOM"/>
    <property type="match status" value="1"/>
</dbReference>
<evidence type="ECO:0000256" key="3">
    <source>
        <dbReference type="ARBA" id="ARBA00022741"/>
    </source>
</evidence>
<dbReference type="SMART" id="SM00220">
    <property type="entry name" value="S_TKc"/>
    <property type="match status" value="1"/>
</dbReference>
<protein>
    <submittedName>
        <fullName evidence="8">Protein kinase domain-containing protein</fullName>
    </submittedName>
</protein>
<dbReference type="PANTHER" id="PTHR11584:SF369">
    <property type="entry name" value="MITOGEN-ACTIVATED PROTEIN KINASE KINASE KINASE 19-RELATED"/>
    <property type="match status" value="1"/>
</dbReference>
<evidence type="ECO:0000259" key="6">
    <source>
        <dbReference type="PROSITE" id="PS50011"/>
    </source>
</evidence>
<keyword evidence="3" id="KW-0547">Nucleotide-binding</keyword>
<sequence length="124" mass="13938">MEESTIVIFMEYMAAGSLRQMMLDFGPINESTSIKYIEQILDGLAYIHKIGIVHCDLKCDNILSDGQGNVKLGDFGIAVQKLINTANHSYFSHDEKGGGTYHWMAPEVMRGQGCSRRSDMWYVP</sequence>
<dbReference type="InterPro" id="IPR000719">
    <property type="entry name" value="Prot_kinase_dom"/>
</dbReference>
<dbReference type="GO" id="GO:0004674">
    <property type="term" value="F:protein serine/threonine kinase activity"/>
    <property type="evidence" value="ECO:0007669"/>
    <property type="project" value="UniProtKB-KW"/>
</dbReference>
<evidence type="ECO:0000256" key="1">
    <source>
        <dbReference type="ARBA" id="ARBA00022527"/>
    </source>
</evidence>
<dbReference type="WBParaSite" id="PSAMB.scaffold634size45022.g7518.t1">
    <property type="protein sequence ID" value="PSAMB.scaffold634size45022.g7518.t1"/>
    <property type="gene ID" value="PSAMB.scaffold634size45022.g7518"/>
</dbReference>
<dbReference type="GO" id="GO:0005524">
    <property type="term" value="F:ATP binding"/>
    <property type="evidence" value="ECO:0007669"/>
    <property type="project" value="UniProtKB-KW"/>
</dbReference>
<keyword evidence="7" id="KW-1185">Reference proteome</keyword>
<dbReference type="AlphaFoldDB" id="A0A914X4T6"/>
<keyword evidence="5" id="KW-0067">ATP-binding</keyword>
<dbReference type="SUPFAM" id="SSF56112">
    <property type="entry name" value="Protein kinase-like (PK-like)"/>
    <property type="match status" value="1"/>
</dbReference>
<proteinExistence type="predicted"/>
<dbReference type="Proteomes" id="UP000887566">
    <property type="component" value="Unplaced"/>
</dbReference>
<keyword evidence="1" id="KW-0723">Serine/threonine-protein kinase</keyword>
<evidence type="ECO:0000313" key="7">
    <source>
        <dbReference type="Proteomes" id="UP000887566"/>
    </source>
</evidence>
<evidence type="ECO:0000256" key="5">
    <source>
        <dbReference type="ARBA" id="ARBA00022840"/>
    </source>
</evidence>
<name>A0A914X4T6_9BILA</name>
<feature type="domain" description="Protein kinase" evidence="6">
    <location>
        <begin position="1"/>
        <end position="124"/>
    </location>
</feature>
<keyword evidence="4" id="KW-0418">Kinase</keyword>
<evidence type="ECO:0000256" key="4">
    <source>
        <dbReference type="ARBA" id="ARBA00022777"/>
    </source>
</evidence>
<organism evidence="7 8">
    <name type="scientific">Plectus sambesii</name>
    <dbReference type="NCBI Taxonomy" id="2011161"/>
    <lineage>
        <taxon>Eukaryota</taxon>
        <taxon>Metazoa</taxon>
        <taxon>Ecdysozoa</taxon>
        <taxon>Nematoda</taxon>
        <taxon>Chromadorea</taxon>
        <taxon>Plectida</taxon>
        <taxon>Plectina</taxon>
        <taxon>Plectoidea</taxon>
        <taxon>Plectidae</taxon>
        <taxon>Plectus</taxon>
    </lineage>
</organism>
<dbReference type="Gene3D" id="1.10.510.10">
    <property type="entry name" value="Transferase(Phosphotransferase) domain 1"/>
    <property type="match status" value="1"/>
</dbReference>
<dbReference type="InterPro" id="IPR011009">
    <property type="entry name" value="Kinase-like_dom_sf"/>
</dbReference>